<feature type="compositionally biased region" description="Polar residues" evidence="1">
    <location>
        <begin position="12"/>
        <end position="37"/>
    </location>
</feature>
<evidence type="ECO:0000313" key="2">
    <source>
        <dbReference type="EMBL" id="POM24087.1"/>
    </source>
</evidence>
<protein>
    <submittedName>
        <fullName evidence="2">Uncharacterized protein</fullName>
    </submittedName>
</protein>
<feature type="region of interest" description="Disordered" evidence="1">
    <location>
        <begin position="1"/>
        <end position="62"/>
    </location>
</feature>
<sequence length="202" mass="23333">MKNDEQKKDNQRQWLDNRQQQVRNSQQWADNLAQQTRNQQQWAHNQAQQTRNQQQNSQNQAQKSLIEQILAKPELSKPVETTGIKGEITGIKGEITGLKSEFSAFETVIKPIKSFEIDAFGWLRKRVDFFKTDEDRLEEKVGVLERNVGRINERLLGRNSGGNGGRGARDEGMVGQIRRAETDVRRLQVELSYLIRDFQALV</sequence>
<gene>
    <name evidence="2" type="ORF">BTM25_27140</name>
</gene>
<dbReference type="Proteomes" id="UP000242367">
    <property type="component" value="Unassembled WGS sequence"/>
</dbReference>
<comment type="caution">
    <text evidence="2">The sequence shown here is derived from an EMBL/GenBank/DDBJ whole genome shotgun (WGS) entry which is preliminary data.</text>
</comment>
<feature type="compositionally biased region" description="Basic and acidic residues" evidence="1">
    <location>
        <begin position="1"/>
        <end position="11"/>
    </location>
</feature>
<reference evidence="2 3" key="1">
    <citation type="journal article" date="2017" name="Chemistry">
        <title>Isolation, Biosynthesis and Chemical Modifications of Rubterolones A-F: Rare Tropolone Alkaloids from Actinomadura sp. 5-2.</title>
        <authorList>
            <person name="Guo H."/>
            <person name="Benndorf R."/>
            <person name="Leichnitz D."/>
            <person name="Klassen J.L."/>
            <person name="Vollmers J."/>
            <person name="Gorls H."/>
            <person name="Steinacker M."/>
            <person name="Weigel C."/>
            <person name="Dahse H.M."/>
            <person name="Kaster A.K."/>
            <person name="de Beer Z.W."/>
            <person name="Poulsen M."/>
            <person name="Beemelmanns C."/>
        </authorList>
    </citation>
    <scope>NUCLEOTIDE SEQUENCE [LARGE SCALE GENOMIC DNA]</scope>
    <source>
        <strain evidence="2 3">5-2</strain>
    </source>
</reference>
<accession>A0A2P4UGB1</accession>
<feature type="compositionally biased region" description="Low complexity" evidence="1">
    <location>
        <begin position="38"/>
        <end position="62"/>
    </location>
</feature>
<evidence type="ECO:0000313" key="3">
    <source>
        <dbReference type="Proteomes" id="UP000242367"/>
    </source>
</evidence>
<proteinExistence type="predicted"/>
<organism evidence="2 3">
    <name type="scientific">Actinomadura rubteroloni</name>
    <dbReference type="NCBI Taxonomy" id="1926885"/>
    <lineage>
        <taxon>Bacteria</taxon>
        <taxon>Bacillati</taxon>
        <taxon>Actinomycetota</taxon>
        <taxon>Actinomycetes</taxon>
        <taxon>Streptosporangiales</taxon>
        <taxon>Thermomonosporaceae</taxon>
        <taxon>Actinomadura</taxon>
    </lineage>
</organism>
<dbReference type="AlphaFoldDB" id="A0A2P4UGB1"/>
<name>A0A2P4UGB1_9ACTN</name>
<evidence type="ECO:0000256" key="1">
    <source>
        <dbReference type="SAM" id="MobiDB-lite"/>
    </source>
</evidence>
<dbReference type="RefSeq" id="WP_146059055.1">
    <property type="nucleotide sequence ID" value="NZ_MTBP01000002.1"/>
</dbReference>
<keyword evidence="3" id="KW-1185">Reference proteome</keyword>
<dbReference type="EMBL" id="MTBP01000002">
    <property type="protein sequence ID" value="POM24087.1"/>
    <property type="molecule type" value="Genomic_DNA"/>
</dbReference>